<evidence type="ECO:0000256" key="3">
    <source>
        <dbReference type="ARBA" id="ARBA00029409"/>
    </source>
</evidence>
<dbReference type="InterPro" id="IPR000550">
    <property type="entry name" value="Hppk"/>
</dbReference>
<protein>
    <recommendedName>
        <fullName evidence="2">2-amino-4-hydroxy-6-hydroxymethyldihydropteridine pyrophosphokinase</fullName>
    </recommendedName>
    <alternativeName>
        <fullName evidence="4">6-hydroxymethyl-7,8-dihydropterin pyrophosphokinase</fullName>
    </alternativeName>
    <alternativeName>
        <fullName evidence="5">7,8-dihydro-6-hydroxymethylpterin-pyrophosphokinase</fullName>
    </alternativeName>
</protein>
<evidence type="ECO:0000313" key="8">
    <source>
        <dbReference type="Proteomes" id="UP000757461"/>
    </source>
</evidence>
<evidence type="ECO:0000313" key="7">
    <source>
        <dbReference type="EMBL" id="MBF1415589.1"/>
    </source>
</evidence>
<sequence length="109" mass="12735">MKTIITLGSNCQQEQNIHKAQIRLRQTFPGINFTKEEWTEPIGIVSDRFLNCMGSFETSYPLEYIQTCLKEIEIELGDSHENHQQGIVLIDLDLICYGDKKFKEIIWQK</sequence>
<evidence type="ECO:0000256" key="4">
    <source>
        <dbReference type="ARBA" id="ARBA00029766"/>
    </source>
</evidence>
<comment type="caution">
    <text evidence="7">The sequence shown here is derived from an EMBL/GenBank/DDBJ whole genome shotgun (WGS) entry which is preliminary data.</text>
</comment>
<evidence type="ECO:0000256" key="1">
    <source>
        <dbReference type="ARBA" id="ARBA00005810"/>
    </source>
</evidence>
<dbReference type="GO" id="GO:0009396">
    <property type="term" value="P:folic acid-containing compound biosynthetic process"/>
    <property type="evidence" value="ECO:0007669"/>
    <property type="project" value="InterPro"/>
</dbReference>
<dbReference type="PANTHER" id="PTHR43071">
    <property type="entry name" value="2-AMINO-4-HYDROXY-6-HYDROXYMETHYLDIHYDROPTERIDINE PYROPHOSPHOKINASE"/>
    <property type="match status" value="1"/>
</dbReference>
<reference evidence="7" key="1">
    <citation type="submission" date="2020-04" db="EMBL/GenBank/DDBJ databases">
        <title>Deep metagenomics examines the oral microbiome during advanced dental caries in children, revealing novel taxa and co-occurrences with host molecules.</title>
        <authorList>
            <person name="Baker J.L."/>
            <person name="Morton J.T."/>
            <person name="Dinis M."/>
            <person name="Alvarez R."/>
            <person name="Tran N.C."/>
            <person name="Knight R."/>
            <person name="Edlund A."/>
        </authorList>
    </citation>
    <scope>NUCLEOTIDE SEQUENCE</scope>
    <source>
        <strain evidence="7">JCVI_25_bin.9</strain>
    </source>
</reference>
<evidence type="ECO:0000259" key="6">
    <source>
        <dbReference type="Pfam" id="PF01288"/>
    </source>
</evidence>
<dbReference type="Pfam" id="PF01288">
    <property type="entry name" value="HPPK"/>
    <property type="match status" value="1"/>
</dbReference>
<comment type="function">
    <text evidence="3">Catalyzes the transfer of pyrophosphate from adenosine triphosphate (ATP) to 6-hydroxymethyl-7,8-dihydropterin, an enzymatic step in folate biosynthesis pathway.</text>
</comment>
<comment type="similarity">
    <text evidence="1">Belongs to the HPPK family.</text>
</comment>
<accession>A0A930I0S7</accession>
<evidence type="ECO:0000256" key="2">
    <source>
        <dbReference type="ARBA" id="ARBA00016218"/>
    </source>
</evidence>
<dbReference type="GO" id="GO:0003848">
    <property type="term" value="F:2-amino-4-hydroxy-6-hydroxymethyldihydropteridine diphosphokinase activity"/>
    <property type="evidence" value="ECO:0007669"/>
    <property type="project" value="InterPro"/>
</dbReference>
<organism evidence="7 8">
    <name type="scientific">Prevotella histicola</name>
    <dbReference type="NCBI Taxonomy" id="470565"/>
    <lineage>
        <taxon>Bacteria</taxon>
        <taxon>Pseudomonadati</taxon>
        <taxon>Bacteroidota</taxon>
        <taxon>Bacteroidia</taxon>
        <taxon>Bacteroidales</taxon>
        <taxon>Prevotellaceae</taxon>
        <taxon>Prevotella</taxon>
    </lineage>
</organism>
<dbReference type="AlphaFoldDB" id="A0A930I0S7"/>
<proteinExistence type="inferred from homology"/>
<name>A0A930I0S7_9BACT</name>
<dbReference type="EMBL" id="JABZSQ010000171">
    <property type="protein sequence ID" value="MBF1415589.1"/>
    <property type="molecule type" value="Genomic_DNA"/>
</dbReference>
<feature type="domain" description="7,8-dihydro-6-hydroxymethylpterin-pyrophosphokinase" evidence="6">
    <location>
        <begin position="4"/>
        <end position="98"/>
    </location>
</feature>
<gene>
    <name evidence="7" type="ORF">HXN33_08430</name>
</gene>
<evidence type="ECO:0000256" key="5">
    <source>
        <dbReference type="ARBA" id="ARBA00033413"/>
    </source>
</evidence>
<dbReference type="RefSeq" id="WP_219492710.1">
    <property type="nucleotide sequence ID" value="NZ_CAKAQX010000089.1"/>
</dbReference>
<dbReference type="Proteomes" id="UP000757461">
    <property type="component" value="Unassembled WGS sequence"/>
</dbReference>
<dbReference type="PANTHER" id="PTHR43071:SF1">
    <property type="entry name" value="2-AMINO-4-HYDROXY-6-HYDROXYMETHYLDIHYDROPTERIDINE PYROPHOSPHOKINASE"/>
    <property type="match status" value="1"/>
</dbReference>